<evidence type="ECO:0000313" key="2">
    <source>
        <dbReference type="EMBL" id="NNG34692.1"/>
    </source>
</evidence>
<dbReference type="InterPro" id="IPR013653">
    <property type="entry name" value="GCN5-like_dom"/>
</dbReference>
<dbReference type="Proteomes" id="UP000562984">
    <property type="component" value="Unassembled WGS sequence"/>
</dbReference>
<name>A0A849ACV6_9ACTN</name>
<gene>
    <name evidence="2" type="ORF">HKD39_02925</name>
</gene>
<dbReference type="Pfam" id="PF08445">
    <property type="entry name" value="FR47"/>
    <property type="match status" value="1"/>
</dbReference>
<dbReference type="RefSeq" id="WP_171198286.1">
    <property type="nucleotide sequence ID" value="NZ_JABEND010000001.1"/>
</dbReference>
<protein>
    <recommendedName>
        <fullName evidence="1">N-acetyltransferase domain-containing protein</fullName>
    </recommendedName>
</protein>
<feature type="domain" description="N-acetyltransferase" evidence="1">
    <location>
        <begin position="22"/>
        <end position="159"/>
    </location>
</feature>
<dbReference type="AlphaFoldDB" id="A0A849ACV6"/>
<evidence type="ECO:0000313" key="3">
    <source>
        <dbReference type="Proteomes" id="UP000562984"/>
    </source>
</evidence>
<reference evidence="2 3" key="1">
    <citation type="submission" date="2020-05" db="EMBL/GenBank/DDBJ databases">
        <title>Nakamurella sp. DB0629 isolated from air conditioner.</title>
        <authorList>
            <person name="Kim D.H."/>
            <person name="Kim D.-U."/>
        </authorList>
    </citation>
    <scope>NUCLEOTIDE SEQUENCE [LARGE SCALE GENOMIC DNA]</scope>
    <source>
        <strain evidence="2 3">DB0629</strain>
    </source>
</reference>
<evidence type="ECO:0000259" key="1">
    <source>
        <dbReference type="PROSITE" id="PS51186"/>
    </source>
</evidence>
<dbReference type="Gene3D" id="3.40.630.30">
    <property type="match status" value="1"/>
</dbReference>
<dbReference type="InterPro" id="IPR016181">
    <property type="entry name" value="Acyl_CoA_acyltransferase"/>
</dbReference>
<organism evidence="2 3">
    <name type="scientific">Nakamurella aerolata</name>
    <dbReference type="NCBI Taxonomy" id="1656892"/>
    <lineage>
        <taxon>Bacteria</taxon>
        <taxon>Bacillati</taxon>
        <taxon>Actinomycetota</taxon>
        <taxon>Actinomycetes</taxon>
        <taxon>Nakamurellales</taxon>
        <taxon>Nakamurellaceae</taxon>
        <taxon>Nakamurella</taxon>
    </lineage>
</organism>
<dbReference type="PROSITE" id="PS51186">
    <property type="entry name" value="GNAT"/>
    <property type="match status" value="1"/>
</dbReference>
<comment type="caution">
    <text evidence="2">The sequence shown here is derived from an EMBL/GenBank/DDBJ whole genome shotgun (WGS) entry which is preliminary data.</text>
</comment>
<dbReference type="InterPro" id="IPR000182">
    <property type="entry name" value="GNAT_dom"/>
</dbReference>
<accession>A0A849ACV6</accession>
<dbReference type="SUPFAM" id="SSF55729">
    <property type="entry name" value="Acyl-CoA N-acyltransferases (Nat)"/>
    <property type="match status" value="1"/>
</dbReference>
<proteinExistence type="predicted"/>
<dbReference type="GO" id="GO:0016747">
    <property type="term" value="F:acyltransferase activity, transferring groups other than amino-acyl groups"/>
    <property type="evidence" value="ECO:0007669"/>
    <property type="project" value="InterPro"/>
</dbReference>
<dbReference type="EMBL" id="JABEND010000001">
    <property type="protein sequence ID" value="NNG34692.1"/>
    <property type="molecule type" value="Genomic_DNA"/>
</dbReference>
<sequence>MSMLLYELGELVPPGRVAGRAREADLADRADLALLAEWVPRFATETGAVPVDFDPAAARRGHALGARQLLWTVGDETVAWARHTQVIDGMSRVGPVYTAEPFRGRHFGMAVTAAASAAAQQAGADTVVLFTDADYAPSNAIYRRIGYRERERFAEWRVR</sequence>
<keyword evidence="3" id="KW-1185">Reference proteome</keyword>